<protein>
    <submittedName>
        <fullName evidence="1">Uncharacterized protein</fullName>
    </submittedName>
</protein>
<organism evidence="1 2">
    <name type="scientific">Fluviicoccus keumensis</name>
    <dbReference type="NCBI Taxonomy" id="1435465"/>
    <lineage>
        <taxon>Bacteria</taxon>
        <taxon>Pseudomonadati</taxon>
        <taxon>Pseudomonadota</taxon>
        <taxon>Gammaproteobacteria</taxon>
        <taxon>Moraxellales</taxon>
        <taxon>Moraxellaceae</taxon>
        <taxon>Fluviicoccus</taxon>
    </lineage>
</organism>
<dbReference type="Proteomes" id="UP000292423">
    <property type="component" value="Unassembled WGS sequence"/>
</dbReference>
<evidence type="ECO:0000313" key="2">
    <source>
        <dbReference type="Proteomes" id="UP000292423"/>
    </source>
</evidence>
<dbReference type="RefSeq" id="WP_130411105.1">
    <property type="nucleotide sequence ID" value="NZ_SHKX01000010.1"/>
</dbReference>
<proteinExistence type="predicted"/>
<dbReference type="AlphaFoldDB" id="A0A4V2G696"/>
<dbReference type="OrthoDB" id="9553781at2"/>
<evidence type="ECO:0000313" key="1">
    <source>
        <dbReference type="EMBL" id="RZU47896.1"/>
    </source>
</evidence>
<reference evidence="1 2" key="1">
    <citation type="submission" date="2019-02" db="EMBL/GenBank/DDBJ databases">
        <title>Genomic Encyclopedia of Type Strains, Phase IV (KMG-IV): sequencing the most valuable type-strain genomes for metagenomic binning, comparative biology and taxonomic classification.</title>
        <authorList>
            <person name="Goeker M."/>
        </authorList>
    </citation>
    <scope>NUCLEOTIDE SEQUENCE [LARGE SCALE GENOMIC DNA]</scope>
    <source>
        <strain evidence="1 2">DSM 105135</strain>
    </source>
</reference>
<gene>
    <name evidence="1" type="ORF">EV700_0863</name>
</gene>
<comment type="caution">
    <text evidence="1">The sequence shown here is derived from an EMBL/GenBank/DDBJ whole genome shotgun (WGS) entry which is preliminary data.</text>
</comment>
<sequence length="639" mass="70323">MTTGNHSAKAVDTGVDLPFLLARVHSELASWFHTQMPRFQGDVDVLHQELLKILDVQTDERSTLHVATVLMCVGNPVGTRLFLAALGRRDGRDSAYAINELNRIWWAFRMPSGKQEWPLPVECVVEAIASYLSCLDTTAGGHAFRFCIDFGVEAARPFLQPLMHHSDQAIRATVIEALLGSGFDDGAVNAAVGQFIALREAIDDVCLGYALRYAKALQQGMPLACPETRSAYLRSVLQVLNATRAFPGLEALTMQAASIGYLEVLLGIVVDAKPEGAAAVLADWCSDSRLSPAMRAVAVEATARYSGVLPRQASRVLVELAGEHTLPKPLTDKHIRALSGLLGVDALEGLLAALDSKSWSGVASICLREQLPIMLQAGHQSRLLDALRGWIRKGNCSSVIAQIMVELGDQSEAVIGAMEPWQAMNFYWKQQGLTLQDVGHGLIEAGAMDSMDHDFGADLWQSGESMIYELLHRGGDRCGIECIRDDGFNPQHQELFGKLARIARPSLSINGLEQMSDEEYLALGMPDIGLYWVEDGVIRLASADHVERLRQASCDGIVSIVRYSYLGSDYSFVVEHRGTWMDTKAVFEAFNGFMAAIGRADRAFIINEWDDYWISFTCAHKDKFPEIARKLYIPFKYVG</sequence>
<accession>A0A4V2G696</accession>
<name>A0A4V2G696_9GAMM</name>
<dbReference type="EMBL" id="SHKX01000010">
    <property type="protein sequence ID" value="RZU47896.1"/>
    <property type="molecule type" value="Genomic_DNA"/>
</dbReference>
<keyword evidence="2" id="KW-1185">Reference proteome</keyword>